<dbReference type="CDD" id="cd06184">
    <property type="entry name" value="flavohem_like_fad_nad_binding"/>
    <property type="match status" value="1"/>
</dbReference>
<dbReference type="InterPro" id="IPR005302">
    <property type="entry name" value="MoCF_Sase_C"/>
</dbReference>
<evidence type="ECO:0000259" key="2">
    <source>
        <dbReference type="PROSITE" id="PS51340"/>
    </source>
</evidence>
<dbReference type="InterPro" id="IPR005163">
    <property type="entry name" value="Tri_helical_YiiM-like"/>
</dbReference>
<name>A0A974PQ43_9HYPH</name>
<dbReference type="SUPFAM" id="SSF63380">
    <property type="entry name" value="Riboflavin synthase domain-like"/>
    <property type="match status" value="1"/>
</dbReference>
<feature type="domain" description="FAD-binding FR-type" evidence="3">
    <location>
        <begin position="223"/>
        <end position="322"/>
    </location>
</feature>
<keyword evidence="5" id="KW-1185">Reference proteome</keyword>
<feature type="domain" description="MOSC" evidence="2">
    <location>
        <begin position="29"/>
        <end position="166"/>
    </location>
</feature>
<protein>
    <submittedName>
        <fullName evidence="4">MOSC domain-containing protein</fullName>
    </submittedName>
</protein>
<dbReference type="Gene3D" id="2.40.30.10">
    <property type="entry name" value="Translation factors"/>
    <property type="match status" value="1"/>
</dbReference>
<dbReference type="KEGG" id="xdi:EZH22_02735"/>
<dbReference type="AlphaFoldDB" id="A0A974PQ43"/>
<dbReference type="Gene3D" id="3.40.50.80">
    <property type="entry name" value="Nucleotide-binding domain of ferredoxin-NADP reductase (FNR) module"/>
    <property type="match status" value="1"/>
</dbReference>
<dbReference type="PROSITE" id="PS51085">
    <property type="entry name" value="2FE2S_FER_2"/>
    <property type="match status" value="1"/>
</dbReference>
<dbReference type="InterPro" id="IPR008333">
    <property type="entry name" value="Cbr1-like_FAD-bd_dom"/>
</dbReference>
<dbReference type="InterPro" id="IPR039261">
    <property type="entry name" value="FNR_nucleotide-bd"/>
</dbReference>
<reference evidence="4 5" key="1">
    <citation type="submission" date="2020-10" db="EMBL/GenBank/DDBJ databases">
        <title>Degradation of 1,4-Dioxane by Xanthobacter sp. YN2, via a Novel Group-2 Soluble Di-Iron Monooxygenase.</title>
        <authorList>
            <person name="Ma F."/>
            <person name="Wang Y."/>
            <person name="Yang J."/>
            <person name="Guo H."/>
            <person name="Su D."/>
            <person name="Yu L."/>
        </authorList>
    </citation>
    <scope>NUCLEOTIDE SEQUENCE [LARGE SCALE GENOMIC DNA]</scope>
    <source>
        <strain evidence="4 5">YN2</strain>
    </source>
</reference>
<dbReference type="InterPro" id="IPR017938">
    <property type="entry name" value="Riboflavin_synthase-like_b-brl"/>
</dbReference>
<proteinExistence type="predicted"/>
<evidence type="ECO:0000259" key="1">
    <source>
        <dbReference type="PROSITE" id="PS51085"/>
    </source>
</evidence>
<dbReference type="InterPro" id="IPR017927">
    <property type="entry name" value="FAD-bd_FR_type"/>
</dbReference>
<evidence type="ECO:0000313" key="5">
    <source>
        <dbReference type="Proteomes" id="UP000596427"/>
    </source>
</evidence>
<dbReference type="InterPro" id="IPR001041">
    <property type="entry name" value="2Fe-2S_ferredoxin-type"/>
</dbReference>
<feature type="domain" description="2Fe-2S ferredoxin-type" evidence="1">
    <location>
        <begin position="484"/>
        <end position="566"/>
    </location>
</feature>
<dbReference type="PANTHER" id="PTHR30212:SF2">
    <property type="entry name" value="PROTEIN YIIM"/>
    <property type="match status" value="1"/>
</dbReference>
<dbReference type="PROSITE" id="PS51384">
    <property type="entry name" value="FAD_FR"/>
    <property type="match status" value="1"/>
</dbReference>
<dbReference type="GO" id="GO:0030170">
    <property type="term" value="F:pyridoxal phosphate binding"/>
    <property type="evidence" value="ECO:0007669"/>
    <property type="project" value="InterPro"/>
</dbReference>
<dbReference type="PANTHER" id="PTHR30212">
    <property type="entry name" value="PROTEIN YIIM"/>
    <property type="match status" value="1"/>
</dbReference>
<dbReference type="InterPro" id="IPR052353">
    <property type="entry name" value="Benzoxazolinone_Detox_Enz"/>
</dbReference>
<dbReference type="CDD" id="cd00207">
    <property type="entry name" value="fer2"/>
    <property type="match status" value="1"/>
</dbReference>
<dbReference type="Pfam" id="PF00111">
    <property type="entry name" value="Fer2"/>
    <property type="match status" value="1"/>
</dbReference>
<dbReference type="RefSeq" id="WP_203194267.1">
    <property type="nucleotide sequence ID" value="NZ_CP063362.1"/>
</dbReference>
<dbReference type="GO" id="GO:0016491">
    <property type="term" value="F:oxidoreductase activity"/>
    <property type="evidence" value="ECO:0007669"/>
    <property type="project" value="InterPro"/>
</dbReference>
<dbReference type="InterPro" id="IPR012675">
    <property type="entry name" value="Beta-grasp_dom_sf"/>
</dbReference>
<sequence>MQAALLKGIFVGEPAPLGAGGTLSAFVKRPVEGPVDVGAGGLAGDRQADLRVHGGPDMAVYAYPFGHYDQWRSEFPEHAALWGMGSMGENLSMEGWDEAGVCVGDAVRLGAVLLQVTRPRKPCFKLALRFDDLRLPRRLTQSGRCGWYFRVLEGGRIASGALAELVERPNPAWPIRRLNDLSANPGADADALAELAAVPELAENWRAQVNAALATLRTGGRSRGFRDFRIAATQDESRSIRSFLLEPADGGGLPPVLPGQHIVVRGEGSERSRAYSVSELPAGHLRISVKREPGGFSEWLHLNARAGDRLRVLGPRGSFVWRGDSAAPLVLISAGVGITPMMAMLQAATTNNGSRCVPESITFIHGARRSADHAFADQTREIARNHPSVRRHVRFSAPGSEDVLGRTHDSVGRIDEPLLADLLRGLVDARIYICGPASFILDVTRWVGELGLPGAEIFTEAFGAPRGASGADASPMKPEPPSEAQIHFDASGGSAVWRPGMSLLDVAEAGGVAIESECRSGVCGRCATRIVSGRTGYQVAPFAETTPGEVLLCCAVPLDRDVHTDL</sequence>
<dbReference type="PRINTS" id="PR00410">
    <property type="entry name" value="PHEHYDRXLASE"/>
</dbReference>
<evidence type="ECO:0000259" key="3">
    <source>
        <dbReference type="PROSITE" id="PS51384"/>
    </source>
</evidence>
<dbReference type="Gene3D" id="3.10.20.30">
    <property type="match status" value="1"/>
</dbReference>
<dbReference type="InterPro" id="IPR036010">
    <property type="entry name" value="2Fe-2S_ferredoxin-like_sf"/>
</dbReference>
<dbReference type="Proteomes" id="UP000596427">
    <property type="component" value="Chromosome"/>
</dbReference>
<dbReference type="Pfam" id="PF03473">
    <property type="entry name" value="MOSC"/>
    <property type="match status" value="1"/>
</dbReference>
<evidence type="ECO:0000313" key="4">
    <source>
        <dbReference type="EMBL" id="QRG07353.1"/>
    </source>
</evidence>
<dbReference type="Pfam" id="PF00970">
    <property type="entry name" value="FAD_binding_6"/>
    <property type="match status" value="1"/>
</dbReference>
<organism evidence="4 5">
    <name type="scientific">Xanthobacter dioxanivorans</name>
    <dbReference type="NCBI Taxonomy" id="2528964"/>
    <lineage>
        <taxon>Bacteria</taxon>
        <taxon>Pseudomonadati</taxon>
        <taxon>Pseudomonadota</taxon>
        <taxon>Alphaproteobacteria</taxon>
        <taxon>Hyphomicrobiales</taxon>
        <taxon>Xanthobacteraceae</taxon>
        <taxon>Xanthobacter</taxon>
    </lineage>
</organism>
<dbReference type="SUPFAM" id="SSF50800">
    <property type="entry name" value="PK beta-barrel domain-like"/>
    <property type="match status" value="1"/>
</dbReference>
<dbReference type="SUPFAM" id="SSF52343">
    <property type="entry name" value="Ferredoxin reductase-like, C-terminal NADP-linked domain"/>
    <property type="match status" value="1"/>
</dbReference>
<dbReference type="Pfam" id="PF03475">
    <property type="entry name" value="YiiM_3-alpha"/>
    <property type="match status" value="1"/>
</dbReference>
<dbReference type="GO" id="GO:0051536">
    <property type="term" value="F:iron-sulfur cluster binding"/>
    <property type="evidence" value="ECO:0007669"/>
    <property type="project" value="InterPro"/>
</dbReference>
<dbReference type="Gene3D" id="2.40.33.20">
    <property type="entry name" value="PK beta-barrel domain-like"/>
    <property type="match status" value="1"/>
</dbReference>
<dbReference type="InterPro" id="IPR001433">
    <property type="entry name" value="OxRdtase_FAD/NAD-bd"/>
</dbReference>
<dbReference type="Pfam" id="PF00175">
    <property type="entry name" value="NAD_binding_1"/>
    <property type="match status" value="1"/>
</dbReference>
<dbReference type="SUPFAM" id="SSF54292">
    <property type="entry name" value="2Fe-2S ferredoxin-like"/>
    <property type="match status" value="1"/>
</dbReference>
<dbReference type="PROSITE" id="PS51340">
    <property type="entry name" value="MOSC"/>
    <property type="match status" value="1"/>
</dbReference>
<dbReference type="GO" id="GO:0030151">
    <property type="term" value="F:molybdenum ion binding"/>
    <property type="evidence" value="ECO:0007669"/>
    <property type="project" value="InterPro"/>
</dbReference>
<dbReference type="InterPro" id="IPR011037">
    <property type="entry name" value="Pyrv_Knase-like_insert_dom_sf"/>
</dbReference>
<dbReference type="EMBL" id="CP063362">
    <property type="protein sequence ID" value="QRG07353.1"/>
    <property type="molecule type" value="Genomic_DNA"/>
</dbReference>
<gene>
    <name evidence="4" type="ORF">EZH22_02735</name>
</gene>
<accession>A0A974PQ43</accession>